<feature type="domain" description="PA14" evidence="3">
    <location>
        <begin position="64"/>
        <end position="201"/>
    </location>
</feature>
<feature type="chain" id="PRO_5002682471" description="PA14 domain-containing protein" evidence="2">
    <location>
        <begin position="22"/>
        <end position="386"/>
    </location>
</feature>
<evidence type="ECO:0000313" key="4">
    <source>
        <dbReference type="EMBL" id="ABQ13280.1"/>
    </source>
</evidence>
<evidence type="ECO:0000256" key="2">
    <source>
        <dbReference type="SAM" id="SignalP"/>
    </source>
</evidence>
<dbReference type="Proteomes" id="UP000000248">
    <property type="component" value="Chromosome"/>
</dbReference>
<keyword evidence="2" id="KW-0732">Signal</keyword>
<name>A5EVK1_DICNV</name>
<dbReference type="RefSeq" id="WP_012030873.1">
    <property type="nucleotide sequence ID" value="NC_009446.1"/>
</dbReference>
<feature type="region of interest" description="Disordered" evidence="1">
    <location>
        <begin position="365"/>
        <end position="386"/>
    </location>
</feature>
<proteinExistence type="predicted"/>
<gene>
    <name evidence="4" type="ordered locus">DNO_0539</name>
</gene>
<dbReference type="Gene3D" id="2.60.120.380">
    <property type="match status" value="1"/>
</dbReference>
<evidence type="ECO:0000259" key="3">
    <source>
        <dbReference type="PROSITE" id="PS51820"/>
    </source>
</evidence>
<keyword evidence="5" id="KW-1185">Reference proteome</keyword>
<dbReference type="InterPro" id="IPR011658">
    <property type="entry name" value="PA14_dom"/>
</dbReference>
<sequence>MLSSFISLIFFSFFIAQISNPATISHSEKTPPNETHRAAPNASLNDFPQAQRTWGEVLNPQHLVPETGFYAFYINAQEPNKVVFQEHVDAIAINYAYQDFHQIPSEQFGAYWVGKITIPQSGLYRVYLDQSWAQSRVMLNKRVIISEHSSDKANSQTENTLFLTAGDYTLEVEHLNHWHTTSFQLSLAPLMMEYAPEALADLLVKQKIPEKTVIYAVGIYESAHQDNRVFLTIADNAPPYVLLLSSYRAVRWHIAGKQPEMVIYNRASAGSKVENFPPEKVFTWRGFIDDDLGENTRAHCNCAGGQFYCEDTSSLRTFAENVLQWTKLPLAGISGEYYAENIKVPNRRITAETFAEDVQKQRDWAEQKRRCQQKTPRSFEDFMPQN</sequence>
<accession>A5EVK1</accession>
<organism evidence="4 5">
    <name type="scientific">Dichelobacter nodosus (strain VCS1703A)</name>
    <dbReference type="NCBI Taxonomy" id="246195"/>
    <lineage>
        <taxon>Bacteria</taxon>
        <taxon>Pseudomonadati</taxon>
        <taxon>Pseudomonadota</taxon>
        <taxon>Gammaproteobacteria</taxon>
        <taxon>Cardiobacteriales</taxon>
        <taxon>Cardiobacteriaceae</taxon>
        <taxon>Dichelobacter</taxon>
    </lineage>
</organism>
<dbReference type="EMBL" id="CP000513">
    <property type="protein sequence ID" value="ABQ13280.1"/>
    <property type="molecule type" value="Genomic_DNA"/>
</dbReference>
<feature type="signal peptide" evidence="2">
    <location>
        <begin position="1"/>
        <end position="21"/>
    </location>
</feature>
<dbReference type="InterPro" id="IPR037524">
    <property type="entry name" value="PA14/GLEYA"/>
</dbReference>
<protein>
    <recommendedName>
        <fullName evidence="3">PA14 domain-containing protein</fullName>
    </recommendedName>
</protein>
<evidence type="ECO:0000313" key="5">
    <source>
        <dbReference type="Proteomes" id="UP000000248"/>
    </source>
</evidence>
<dbReference type="HOGENOM" id="CLU_715216_0_0_6"/>
<dbReference type="eggNOG" id="ENOG5032RXI">
    <property type="taxonomic scope" value="Bacteria"/>
</dbReference>
<dbReference type="Pfam" id="PF07691">
    <property type="entry name" value="PA14"/>
    <property type="match status" value="1"/>
</dbReference>
<dbReference type="STRING" id="246195.DNO_0539"/>
<evidence type="ECO:0000256" key="1">
    <source>
        <dbReference type="SAM" id="MobiDB-lite"/>
    </source>
</evidence>
<dbReference type="KEGG" id="dno:DNO_0539"/>
<reference evidence="4 5" key="1">
    <citation type="journal article" date="2007" name="Nat. Biotechnol.">
        <title>Genome sequence and identification of candidate vaccine antigens from the animal pathogen Dichelobacter nodosus.</title>
        <authorList>
            <person name="Myers G.S."/>
            <person name="Parker D."/>
            <person name="Al-Hasani K."/>
            <person name="Kennan R.M."/>
            <person name="Seemann T."/>
            <person name="Ren Q."/>
            <person name="Badger J.H."/>
            <person name="Selengut J.D."/>
            <person name="Deboy R.T."/>
            <person name="Tettelin H."/>
            <person name="Boyce J.D."/>
            <person name="McCarl V.P."/>
            <person name="Han X."/>
            <person name="Nelson W.C."/>
            <person name="Madupu R."/>
            <person name="Mohamoud Y."/>
            <person name="Holley T."/>
            <person name="Fedorova N."/>
            <person name="Khouri H."/>
            <person name="Bottomley S.P."/>
            <person name="Whittington R.J."/>
            <person name="Adler B."/>
            <person name="Songer J.G."/>
            <person name="Rood J.I."/>
            <person name="Paulsen I.T."/>
        </authorList>
    </citation>
    <scope>NUCLEOTIDE SEQUENCE [LARGE SCALE GENOMIC DNA]</scope>
    <source>
        <strain evidence="4 5">VCS1703A</strain>
    </source>
</reference>
<dbReference type="OrthoDB" id="6812054at2"/>
<dbReference type="PROSITE" id="PS51820">
    <property type="entry name" value="PA14"/>
    <property type="match status" value="1"/>
</dbReference>
<dbReference type="SUPFAM" id="SSF56988">
    <property type="entry name" value="Anthrax protective antigen"/>
    <property type="match status" value="1"/>
</dbReference>
<dbReference type="AlphaFoldDB" id="A5EVK1"/>